<dbReference type="PATRIC" id="fig|476652.3.peg.4038"/>
<accession>A0A0J1FMI9</accession>
<dbReference type="CDD" id="cd04301">
    <property type="entry name" value="NAT_SF"/>
    <property type="match status" value="1"/>
</dbReference>
<dbReference type="PANTHER" id="PTHR43415">
    <property type="entry name" value="SPERMIDINE N(1)-ACETYLTRANSFERASE"/>
    <property type="match status" value="1"/>
</dbReference>
<sequence length="175" mass="19685">MKLKEISEVIIRKATKSDAKSLIDYLDIIGGESDFLTFGPGQFGRSVEQEEEFIQSVLTKENALFIVAEVEGKLVGNLNFSGGPRQRNAHVGEFGVSVLRECWGNGIGEKLIQYLIAWSKDSGIIRKINLRVRSDNTRGICLYKKLGFKEEGIAKRDFLIHDRFYDSIIMGLPID</sequence>
<dbReference type="PROSITE" id="PS51186">
    <property type="entry name" value="GNAT"/>
    <property type="match status" value="1"/>
</dbReference>
<keyword evidence="2" id="KW-0808">Transferase</keyword>
<dbReference type="EMBL" id="LDZY01000016">
    <property type="protein sequence ID" value="KLU64183.1"/>
    <property type="molecule type" value="Genomic_DNA"/>
</dbReference>
<reference evidence="2 3" key="1">
    <citation type="submission" date="2015-06" db="EMBL/GenBank/DDBJ databases">
        <title>Draft genome of the moderately acidophilic sulfate reducer Candidatus Desulfosporosinus acididurans strain M1.</title>
        <authorList>
            <person name="Poehlein A."/>
            <person name="Petzsch P."/>
            <person name="Johnson B.D."/>
            <person name="Schloemann M."/>
            <person name="Daniel R."/>
            <person name="Muehling M."/>
        </authorList>
    </citation>
    <scope>NUCLEOTIDE SEQUENCE [LARGE SCALE GENOMIC DNA]</scope>
    <source>
        <strain evidence="2 3">M1</strain>
    </source>
</reference>
<feature type="domain" description="N-acetyltransferase" evidence="1">
    <location>
        <begin position="9"/>
        <end position="175"/>
    </location>
</feature>
<dbReference type="InterPro" id="IPR016181">
    <property type="entry name" value="Acyl_CoA_acyltransferase"/>
</dbReference>
<dbReference type="Pfam" id="PF00583">
    <property type="entry name" value="Acetyltransf_1"/>
    <property type="match status" value="1"/>
</dbReference>
<comment type="caution">
    <text evidence="2">The sequence shown here is derived from an EMBL/GenBank/DDBJ whole genome shotgun (WGS) entry which is preliminary data.</text>
</comment>
<gene>
    <name evidence="2" type="primary">ypeA_3</name>
    <name evidence="2" type="ORF">DEAC_c38160</name>
</gene>
<dbReference type="AlphaFoldDB" id="A0A0J1FMI9"/>
<dbReference type="GO" id="GO:0016747">
    <property type="term" value="F:acyltransferase activity, transferring groups other than amino-acyl groups"/>
    <property type="evidence" value="ECO:0007669"/>
    <property type="project" value="InterPro"/>
</dbReference>
<dbReference type="PANTHER" id="PTHR43415:SF3">
    <property type="entry name" value="GNAT-FAMILY ACETYLTRANSFERASE"/>
    <property type="match status" value="1"/>
</dbReference>
<keyword evidence="3" id="KW-1185">Reference proteome</keyword>
<dbReference type="Proteomes" id="UP000036356">
    <property type="component" value="Unassembled WGS sequence"/>
</dbReference>
<evidence type="ECO:0000313" key="2">
    <source>
        <dbReference type="EMBL" id="KLU64183.1"/>
    </source>
</evidence>
<evidence type="ECO:0000259" key="1">
    <source>
        <dbReference type="PROSITE" id="PS51186"/>
    </source>
</evidence>
<protein>
    <submittedName>
        <fullName evidence="2">Acetyltransferase YpeA</fullName>
    </submittedName>
</protein>
<evidence type="ECO:0000313" key="3">
    <source>
        <dbReference type="Proteomes" id="UP000036356"/>
    </source>
</evidence>
<dbReference type="Gene3D" id="3.40.630.30">
    <property type="match status" value="1"/>
</dbReference>
<dbReference type="SUPFAM" id="SSF55729">
    <property type="entry name" value="Acyl-CoA N-acyltransferases (Nat)"/>
    <property type="match status" value="1"/>
</dbReference>
<name>A0A0J1FMI9_9FIRM</name>
<organism evidence="2 3">
    <name type="scientific">Desulfosporosinus acididurans</name>
    <dbReference type="NCBI Taxonomy" id="476652"/>
    <lineage>
        <taxon>Bacteria</taxon>
        <taxon>Bacillati</taxon>
        <taxon>Bacillota</taxon>
        <taxon>Clostridia</taxon>
        <taxon>Eubacteriales</taxon>
        <taxon>Desulfitobacteriaceae</taxon>
        <taxon>Desulfosporosinus</taxon>
    </lineage>
</organism>
<dbReference type="InterPro" id="IPR000182">
    <property type="entry name" value="GNAT_dom"/>
</dbReference>
<dbReference type="STRING" id="476652.DEAC_c38160"/>
<proteinExistence type="predicted"/>